<dbReference type="InterPro" id="IPR001789">
    <property type="entry name" value="Sig_transdc_resp-reg_receiver"/>
</dbReference>
<evidence type="ECO:0000313" key="7">
    <source>
        <dbReference type="Proteomes" id="UP000239724"/>
    </source>
</evidence>
<sequence>MLTVLVVEDEASIAELLQDALESDGYGVVGVARTLDDAVMLVEQNTPDVAIVDVGLADGDSGTDLRARLDETTCPRILFSTGNGSDEDLIGSSGDAVITKPYRLDDVGQALRIIDEIARHGRTDLAFPAKFRLLATETA</sequence>
<dbReference type="Pfam" id="PF00072">
    <property type="entry name" value="Response_reg"/>
    <property type="match status" value="1"/>
</dbReference>
<dbReference type="Proteomes" id="UP000239724">
    <property type="component" value="Unassembled WGS sequence"/>
</dbReference>
<evidence type="ECO:0000256" key="1">
    <source>
        <dbReference type="ARBA" id="ARBA00022553"/>
    </source>
</evidence>
<dbReference type="PROSITE" id="PS50110">
    <property type="entry name" value="RESPONSE_REGULATORY"/>
    <property type="match status" value="1"/>
</dbReference>
<keyword evidence="2" id="KW-0902">Two-component regulatory system</keyword>
<organism evidence="6 7">
    <name type="scientific">Rhodopila globiformis</name>
    <name type="common">Rhodopseudomonas globiformis</name>
    <dbReference type="NCBI Taxonomy" id="1071"/>
    <lineage>
        <taxon>Bacteria</taxon>
        <taxon>Pseudomonadati</taxon>
        <taxon>Pseudomonadota</taxon>
        <taxon>Alphaproteobacteria</taxon>
        <taxon>Acetobacterales</taxon>
        <taxon>Acetobacteraceae</taxon>
        <taxon>Rhodopila</taxon>
    </lineage>
</organism>
<name>A0A2S6NMV1_RHOGL</name>
<dbReference type="Gene3D" id="3.40.50.2300">
    <property type="match status" value="1"/>
</dbReference>
<keyword evidence="7" id="KW-1185">Reference proteome</keyword>
<accession>A0A2S6NMV1</accession>
<dbReference type="SMART" id="SM00448">
    <property type="entry name" value="REC"/>
    <property type="match status" value="1"/>
</dbReference>
<dbReference type="InterPro" id="IPR011006">
    <property type="entry name" value="CheY-like_superfamily"/>
</dbReference>
<evidence type="ECO:0000259" key="5">
    <source>
        <dbReference type="PROSITE" id="PS50110"/>
    </source>
</evidence>
<protein>
    <recommendedName>
        <fullName evidence="5">Response regulatory domain-containing protein</fullName>
    </recommendedName>
</protein>
<keyword evidence="1 4" id="KW-0597">Phosphoprotein</keyword>
<dbReference type="GO" id="GO:0006355">
    <property type="term" value="P:regulation of DNA-templated transcription"/>
    <property type="evidence" value="ECO:0007669"/>
    <property type="project" value="TreeGrafter"/>
</dbReference>
<dbReference type="PANTHER" id="PTHR48111">
    <property type="entry name" value="REGULATOR OF RPOS"/>
    <property type="match status" value="1"/>
</dbReference>
<dbReference type="GO" id="GO:0000156">
    <property type="term" value="F:phosphorelay response regulator activity"/>
    <property type="evidence" value="ECO:0007669"/>
    <property type="project" value="TreeGrafter"/>
</dbReference>
<dbReference type="GO" id="GO:0000976">
    <property type="term" value="F:transcription cis-regulatory region binding"/>
    <property type="evidence" value="ECO:0007669"/>
    <property type="project" value="TreeGrafter"/>
</dbReference>
<gene>
    <name evidence="6" type="ORF">CCS01_03150</name>
</gene>
<dbReference type="InterPro" id="IPR039420">
    <property type="entry name" value="WalR-like"/>
</dbReference>
<evidence type="ECO:0000256" key="4">
    <source>
        <dbReference type="PROSITE-ProRule" id="PRU00169"/>
    </source>
</evidence>
<dbReference type="OrthoDB" id="7060229at2"/>
<evidence type="ECO:0000313" key="6">
    <source>
        <dbReference type="EMBL" id="PPQ37780.1"/>
    </source>
</evidence>
<dbReference type="GO" id="GO:0005829">
    <property type="term" value="C:cytosol"/>
    <property type="evidence" value="ECO:0007669"/>
    <property type="project" value="TreeGrafter"/>
</dbReference>
<dbReference type="AlphaFoldDB" id="A0A2S6NMV1"/>
<dbReference type="EMBL" id="NHRY01000045">
    <property type="protein sequence ID" value="PPQ37780.1"/>
    <property type="molecule type" value="Genomic_DNA"/>
</dbReference>
<evidence type="ECO:0000256" key="2">
    <source>
        <dbReference type="ARBA" id="ARBA00023012"/>
    </source>
</evidence>
<dbReference type="PANTHER" id="PTHR48111:SF40">
    <property type="entry name" value="PHOSPHATE REGULON TRANSCRIPTIONAL REGULATORY PROTEIN PHOB"/>
    <property type="match status" value="1"/>
</dbReference>
<feature type="domain" description="Response regulatory" evidence="5">
    <location>
        <begin position="3"/>
        <end position="115"/>
    </location>
</feature>
<feature type="modified residue" description="4-aspartylphosphate" evidence="4">
    <location>
        <position position="53"/>
    </location>
</feature>
<evidence type="ECO:0000256" key="3">
    <source>
        <dbReference type="ARBA" id="ARBA00023125"/>
    </source>
</evidence>
<proteinExistence type="predicted"/>
<dbReference type="GO" id="GO:0032993">
    <property type="term" value="C:protein-DNA complex"/>
    <property type="evidence" value="ECO:0007669"/>
    <property type="project" value="TreeGrafter"/>
</dbReference>
<reference evidence="6 7" key="1">
    <citation type="journal article" date="2018" name="Arch. Microbiol.">
        <title>New insights into the metabolic potential of the phototrophic purple bacterium Rhodopila globiformis DSM 161(T) from its draft genome sequence and evidence for a vanadium-dependent nitrogenase.</title>
        <authorList>
            <person name="Imhoff J.F."/>
            <person name="Rahn T."/>
            <person name="Kunzel S."/>
            <person name="Neulinger S.C."/>
        </authorList>
    </citation>
    <scope>NUCLEOTIDE SEQUENCE [LARGE SCALE GENOMIC DNA]</scope>
    <source>
        <strain evidence="6 7">DSM 161</strain>
    </source>
</reference>
<dbReference type="SUPFAM" id="SSF52172">
    <property type="entry name" value="CheY-like"/>
    <property type="match status" value="1"/>
</dbReference>
<comment type="caution">
    <text evidence="6">The sequence shown here is derived from an EMBL/GenBank/DDBJ whole genome shotgun (WGS) entry which is preliminary data.</text>
</comment>
<dbReference type="RefSeq" id="WP_104517391.1">
    <property type="nucleotide sequence ID" value="NZ_NHRY01000045.1"/>
</dbReference>
<keyword evidence="3" id="KW-0238">DNA-binding</keyword>